<dbReference type="EMBL" id="BALE01000003">
    <property type="protein sequence ID" value="GAN52902.1"/>
    <property type="molecule type" value="Genomic_DNA"/>
</dbReference>
<dbReference type="GO" id="GO:0005992">
    <property type="term" value="P:trehalose biosynthetic process"/>
    <property type="evidence" value="ECO:0007669"/>
    <property type="project" value="TreeGrafter"/>
</dbReference>
<dbReference type="PANTHER" id="PTHR10357:SF216">
    <property type="entry name" value="MALTOOLIGOSYL TREHALOSE SYNTHASE-RELATED"/>
    <property type="match status" value="1"/>
</dbReference>
<dbReference type="GO" id="GO:0030980">
    <property type="term" value="P:alpha-glucan catabolic process"/>
    <property type="evidence" value="ECO:0007669"/>
    <property type="project" value="TreeGrafter"/>
</dbReference>
<reference evidence="2 3" key="1">
    <citation type="submission" date="2012-10" db="EMBL/GenBank/DDBJ databases">
        <title>Genome sequencing of Tanticharoenia sakaeratensis NBRC 103193.</title>
        <authorList>
            <person name="Azuma Y."/>
            <person name="Hadano H."/>
            <person name="Hirakawa H."/>
            <person name="Matsushita K."/>
        </authorList>
    </citation>
    <scope>NUCLEOTIDE SEQUENCE [LARGE SCALE GENOMIC DNA]</scope>
    <source>
        <strain evidence="2 3">NBRC 103193</strain>
    </source>
</reference>
<dbReference type="CDD" id="cd11336">
    <property type="entry name" value="AmyAc_MTSase"/>
    <property type="match status" value="1"/>
</dbReference>
<protein>
    <submittedName>
        <fullName evidence="2">Malto-oligosyltrehalose synthase</fullName>
    </submittedName>
</protein>
<dbReference type="GO" id="GO:0047470">
    <property type="term" value="F:(1,4)-alpha-D-glucan 1-alpha-D-glucosylmutase activity"/>
    <property type="evidence" value="ECO:0007669"/>
    <property type="project" value="TreeGrafter"/>
</dbReference>
<proteinExistence type="predicted"/>
<dbReference type="PANTHER" id="PTHR10357">
    <property type="entry name" value="ALPHA-AMYLASE FAMILY MEMBER"/>
    <property type="match status" value="1"/>
</dbReference>
<dbReference type="InterPro" id="IPR006047">
    <property type="entry name" value="GH13_cat_dom"/>
</dbReference>
<sequence>MSARLRATARLQFHKDFTLDEAIPLVPYFSDLGISHIYASPLLQSVEGSMHGYDTIDCAHIDPARGGTAGLERLVTALRARDMGLILDIVPNHMGVAADGNIWWDDILAYGRRSRFANFFDINWVPPDPTLHGRVLLPFLGASLADTLAAGELTLRPSDTHGFVVHDGGRHYPICPEHHDEIRHVLRDDPTAFAPETEPGRTRLLALLDRQHYRLCSWRSGNALINWRRFFNVTSLAALRMEDDAVFAAAHAKVFELYERGLIDGIRADHVDGLTQPGAYCRKLHDRLEALRARRPDGLRDAPPIVYVEKILNRDEALPEAWPVTGTTGYEFLEDVSLVLHDPRGEGPVTTLWQSLSPHSFEALEHEARTEMLDDSFQAELGRLVGLCAEISRETACASDFTLPDIEAGLRAICLGFPTYRSYCADVPDARPPEAERALARATDAARDRTPSPRHAVIDWLRCLLDGTLAGLDAGRHHVIAAQFEHLTAPLAAKAGEDTAFYRYGRALSRVDVGGDPSVFSADVAAFHKTNIARRARTPDGMVTTATHDHKRGADTRARLAVLSEPAASWPETARQWFREHASLRTGGPNQADAFCLYQSLIGAWPVNGIRDDVTRAALRERLQAFQTKALREAARRTTWNAPDSLYEAACARFLDLMIDDGPYAHAIEAYVGKIGAAGALNSLSQTLLRLTVPGVPDLYQGTEFWDLSLVDPDNRRPVDFAARREMLARDEMLAEAARHWSDGGVQQRLIATVLAFRRTQPDLFARGTYEPVIVEGPLAEHLIVFLRRSATVTMLVVAPRLTLGLQPGSDLTISDARFHETRLRLPDTDPVWQNLLTSDNDVDLADGALGYFDGALPLAVFTQHA</sequence>
<feature type="domain" description="Glycosyl hydrolase family 13 catalytic" evidence="1">
    <location>
        <begin position="13"/>
        <end position="447"/>
    </location>
</feature>
<dbReference type="InterPro" id="IPR012767">
    <property type="entry name" value="Trehalose_TreY"/>
</dbReference>
<organism evidence="2 3">
    <name type="scientific">Tanticharoenia sakaeratensis NBRC 103193</name>
    <dbReference type="NCBI Taxonomy" id="1231623"/>
    <lineage>
        <taxon>Bacteria</taxon>
        <taxon>Pseudomonadati</taxon>
        <taxon>Pseudomonadota</taxon>
        <taxon>Alphaproteobacteria</taxon>
        <taxon>Acetobacterales</taxon>
        <taxon>Acetobacteraceae</taxon>
        <taxon>Tanticharoenia</taxon>
    </lineage>
</organism>
<dbReference type="InterPro" id="IPR013797">
    <property type="entry name" value="Maltooligo_trehalose_synth_4"/>
</dbReference>
<dbReference type="NCBIfam" id="TIGR02401">
    <property type="entry name" value="trehalose_TreY"/>
    <property type="match status" value="1"/>
</dbReference>
<dbReference type="OrthoDB" id="9761577at2"/>
<comment type="caution">
    <text evidence="2">The sequence shown here is derived from an EMBL/GenBank/DDBJ whole genome shotgun (WGS) entry which is preliminary data.</text>
</comment>
<dbReference type="SUPFAM" id="SSF51445">
    <property type="entry name" value="(Trans)glycosidases"/>
    <property type="match status" value="1"/>
</dbReference>
<dbReference type="Gene3D" id="1.10.150.200">
    <property type="entry name" value="Maltooligosyl trehalose synthase, domain 3"/>
    <property type="match status" value="1"/>
</dbReference>
<evidence type="ECO:0000259" key="1">
    <source>
        <dbReference type="SMART" id="SM00642"/>
    </source>
</evidence>
<dbReference type="Pfam" id="PF00128">
    <property type="entry name" value="Alpha-amylase"/>
    <property type="match status" value="1"/>
</dbReference>
<gene>
    <name evidence="2" type="ORF">Tasa_003_080</name>
</gene>
<evidence type="ECO:0000313" key="3">
    <source>
        <dbReference type="Proteomes" id="UP000032679"/>
    </source>
</evidence>
<dbReference type="Proteomes" id="UP000032679">
    <property type="component" value="Unassembled WGS sequence"/>
</dbReference>
<accession>A0A0D6MH02</accession>
<dbReference type="RefSeq" id="WP_048846301.1">
    <property type="nucleotide sequence ID" value="NZ_BALE01000003.1"/>
</dbReference>
<dbReference type="SMART" id="SM00642">
    <property type="entry name" value="Aamy"/>
    <property type="match status" value="1"/>
</dbReference>
<dbReference type="STRING" id="1231623.Tasa_003_080"/>
<dbReference type="Gene3D" id="3.30.1590.10">
    <property type="entry name" value="Maltooligosyl trehalose synthase, domain 2"/>
    <property type="match status" value="1"/>
</dbReference>
<dbReference type="AlphaFoldDB" id="A0A0D6MH02"/>
<dbReference type="InterPro" id="IPR017853">
    <property type="entry name" value="GH"/>
</dbReference>
<name>A0A0D6MH02_9PROT</name>
<evidence type="ECO:0000313" key="2">
    <source>
        <dbReference type="EMBL" id="GAN52902.1"/>
    </source>
</evidence>
<dbReference type="Gene3D" id="1.10.10.470">
    <property type="entry name" value="Maltooligosyl trehalose synthase, domain 4"/>
    <property type="match status" value="1"/>
</dbReference>
<keyword evidence="3" id="KW-1185">Reference proteome</keyword>
<dbReference type="Gene3D" id="3.20.20.80">
    <property type="entry name" value="Glycosidases"/>
    <property type="match status" value="2"/>
</dbReference>